<dbReference type="PANTHER" id="PTHR16021">
    <property type="entry name" value="MANSC DOMAIN CONTAINING PROTEIN 1"/>
    <property type="match status" value="1"/>
</dbReference>
<feature type="region of interest" description="Disordered" evidence="1">
    <location>
        <begin position="241"/>
        <end position="276"/>
    </location>
</feature>
<name>A0A0S4IQC8_BODSA</name>
<feature type="region of interest" description="Disordered" evidence="1">
    <location>
        <begin position="93"/>
        <end position="128"/>
    </location>
</feature>
<proteinExistence type="predicted"/>
<feature type="compositionally biased region" description="Low complexity" evidence="1">
    <location>
        <begin position="465"/>
        <end position="486"/>
    </location>
</feature>
<reference evidence="3" key="1">
    <citation type="submission" date="2015-09" db="EMBL/GenBank/DDBJ databases">
        <authorList>
            <consortium name="Pathogen Informatics"/>
        </authorList>
    </citation>
    <scope>NUCLEOTIDE SEQUENCE [LARGE SCALE GENOMIC DNA]</scope>
    <source>
        <strain evidence="3">Lake Konstanz</strain>
    </source>
</reference>
<feature type="region of interest" description="Disordered" evidence="1">
    <location>
        <begin position="304"/>
        <end position="326"/>
    </location>
</feature>
<evidence type="ECO:0000256" key="1">
    <source>
        <dbReference type="SAM" id="MobiDB-lite"/>
    </source>
</evidence>
<feature type="compositionally biased region" description="Low complexity" evidence="1">
    <location>
        <begin position="1167"/>
        <end position="1181"/>
    </location>
</feature>
<feature type="region of interest" description="Disordered" evidence="1">
    <location>
        <begin position="685"/>
        <end position="713"/>
    </location>
</feature>
<organism evidence="2 3">
    <name type="scientific">Bodo saltans</name>
    <name type="common">Flagellated protozoan</name>
    <dbReference type="NCBI Taxonomy" id="75058"/>
    <lineage>
        <taxon>Eukaryota</taxon>
        <taxon>Discoba</taxon>
        <taxon>Euglenozoa</taxon>
        <taxon>Kinetoplastea</taxon>
        <taxon>Metakinetoplastina</taxon>
        <taxon>Eubodonida</taxon>
        <taxon>Bodonidae</taxon>
        <taxon>Bodo</taxon>
    </lineage>
</organism>
<feature type="region of interest" description="Disordered" evidence="1">
    <location>
        <begin position="193"/>
        <end position="212"/>
    </location>
</feature>
<feature type="compositionally biased region" description="Basic and acidic residues" evidence="1">
    <location>
        <begin position="103"/>
        <end position="113"/>
    </location>
</feature>
<evidence type="ECO:0000313" key="2">
    <source>
        <dbReference type="EMBL" id="CUF16223.1"/>
    </source>
</evidence>
<dbReference type="AlphaFoldDB" id="A0A0S4IQC8"/>
<feature type="region of interest" description="Disordered" evidence="1">
    <location>
        <begin position="1133"/>
        <end position="1187"/>
    </location>
</feature>
<feature type="compositionally biased region" description="Low complexity" evidence="1">
    <location>
        <begin position="67"/>
        <end position="76"/>
    </location>
</feature>
<dbReference type="EMBL" id="CYKH01000251">
    <property type="protein sequence ID" value="CUF16223.1"/>
    <property type="molecule type" value="Genomic_DNA"/>
</dbReference>
<feature type="compositionally biased region" description="Polar residues" evidence="1">
    <location>
        <begin position="1"/>
        <end position="12"/>
    </location>
</feature>
<feature type="region of interest" description="Disordered" evidence="1">
    <location>
        <begin position="1"/>
        <end position="76"/>
    </location>
</feature>
<feature type="compositionally biased region" description="Polar residues" evidence="1">
    <location>
        <begin position="312"/>
        <end position="323"/>
    </location>
</feature>
<feature type="region of interest" description="Disordered" evidence="1">
    <location>
        <begin position="452"/>
        <end position="512"/>
    </location>
</feature>
<feature type="compositionally biased region" description="Low complexity" evidence="1">
    <location>
        <begin position="1140"/>
        <end position="1154"/>
    </location>
</feature>
<dbReference type="InterPro" id="IPR052660">
    <property type="entry name" value="Erythrocyte_Invasion_ImmMod"/>
</dbReference>
<keyword evidence="3" id="KW-1185">Reference proteome</keyword>
<protein>
    <submittedName>
        <fullName evidence="2">Uncharacterized protein</fullName>
    </submittedName>
</protein>
<feature type="region of interest" description="Disordered" evidence="1">
    <location>
        <begin position="897"/>
        <end position="941"/>
    </location>
</feature>
<accession>A0A0S4IQC8</accession>
<feature type="compositionally biased region" description="Polar residues" evidence="1">
    <location>
        <begin position="454"/>
        <end position="464"/>
    </location>
</feature>
<evidence type="ECO:0000313" key="3">
    <source>
        <dbReference type="Proteomes" id="UP000051952"/>
    </source>
</evidence>
<feature type="compositionally biased region" description="Low complexity" evidence="1">
    <location>
        <begin position="32"/>
        <end position="60"/>
    </location>
</feature>
<feature type="compositionally biased region" description="Low complexity" evidence="1">
    <location>
        <begin position="499"/>
        <end position="510"/>
    </location>
</feature>
<sequence length="1187" mass="128463">MSFTRPSPQRDSSAVPPPPRHAQNTRAPAGPPRSTSSSSRTPSTHNNNAPQQSPQPARQPLSGGGPSRAASERASAVAVRGAMDAWLAQRDVKVTSSTQRLQAQDRRLDEEARQQQQRPPQQQHRELPYAQLLRPNVKSDFSDHLRYAATVEDVIHGEGRQQQQLQHDNNNTPLLASSPQQQLLGRLSDDSARFHTPQSQQRVRTTTNTTAATTSQSVFTVTKTTQSTASSLLGRHNPVAAATAGSSPTASTSSRIHDQQSSPAAHSASSSAAVASTAQLQQRAAGGRAANATGIPVTIDEVARRKKHYHQQQHSGSAPQQRSDPARVLLHVFAPLGLLHEQCEGDASSSSSNSAAAGSASEAIVTWLEMWLTSAQRGGSGHRHATSNTHNNDDDDAAFEADRTLRTSVQLERTLWTTLHRTIFYCIHVLTPSSTSSAGSREDDRVMVPLPLSLKQTTTTTENDGSTGSSSSPHRGGGSSSRHPSSVRGLPTEGAKVHSSSPAMTSTTTTGLEPKPLTPRAWFFVCFSLVEMGYPRHQILRCLPNTKSTTTTAPPLHKKLADEEDVDEAQDQIDGVVNELLLVLLWLARRYQLAGVAELVQLREHAPFLFEDGAQLVVRSETVSATTNTAVPPPPLSMSMVYPVGEGWGPWCTEDVEWLGESYRQRSATVSARVARCQQEIKSAAAAAAGAPHESSSIVDDDDDDEHKDYEVDDGRSSRLAAWKSSRHVLQLHQQLQNSFQQIEGLLLRRAELMDALGSSHSLQDFMLCARAQSTPGSEGDLYAKTCSGLEWWREVPKRCAQHLSALSGFMSILVSLERTRRGHHHRTGFHPDEREDEGVLEEDKALLVAARRDLEQHYRKKNAAVMQRTGPHHHQRAPAGEAPKLTSVVLEAHVFPEDQPYVPTETLPTRRAGSVSGGSPPPAATQKNLHHHTDSDDGGGVLTDDLLDLLQRYHATDAHEFFESKRKWLTASLGLNSSSSHLVAAMTPHHHGTATATTSSSAAREMIRSVVQSVDGRYSLASALRAELHHQWQSRCQEEVGGVTSEEDVKERDVDDDDAPLAPRFNYNVLHECHVSMPSSFASRVASVPAQSVYVGPPASGRTTSARVEIHRLQKLLDEQVILLSEVATSLSGVGGTTAGATTSTTTTTTTTVPAGQAIVPRVRRPISSSTSSTSVTPTSNTPAAL</sequence>
<gene>
    <name evidence="2" type="ORF">BSAL_59765</name>
</gene>
<dbReference type="PANTHER" id="PTHR16021:SF23">
    <property type="entry name" value="FI18411P1-RELATED"/>
    <property type="match status" value="1"/>
</dbReference>
<dbReference type="VEuPathDB" id="TriTrypDB:BSAL_59765"/>
<dbReference type="Proteomes" id="UP000051952">
    <property type="component" value="Unassembled WGS sequence"/>
</dbReference>